<sequence length="82" mass="9867">MPYELDKRRPRRQSLIRADGSVLVDGPNGLERALREFRREVAYVMSEARNRMYFVPKPTRSARKRRGKVLEKRRLKFEEMSE</sequence>
<accession>A0A0F9M289</accession>
<evidence type="ECO:0000313" key="1">
    <source>
        <dbReference type="EMBL" id="KKM99803.1"/>
    </source>
</evidence>
<comment type="caution">
    <text evidence="1">The sequence shown here is derived from an EMBL/GenBank/DDBJ whole genome shotgun (WGS) entry which is preliminary data.</text>
</comment>
<dbReference type="AlphaFoldDB" id="A0A0F9M289"/>
<reference evidence="1" key="1">
    <citation type="journal article" date="2015" name="Nature">
        <title>Complex archaea that bridge the gap between prokaryotes and eukaryotes.</title>
        <authorList>
            <person name="Spang A."/>
            <person name="Saw J.H."/>
            <person name="Jorgensen S.L."/>
            <person name="Zaremba-Niedzwiedzka K."/>
            <person name="Martijn J."/>
            <person name="Lind A.E."/>
            <person name="van Eijk R."/>
            <person name="Schleper C."/>
            <person name="Guy L."/>
            <person name="Ettema T.J."/>
        </authorList>
    </citation>
    <scope>NUCLEOTIDE SEQUENCE</scope>
</reference>
<evidence type="ECO:0008006" key="2">
    <source>
        <dbReference type="Google" id="ProtNLM"/>
    </source>
</evidence>
<gene>
    <name evidence="1" type="ORF">LCGC14_1144200</name>
</gene>
<dbReference type="EMBL" id="LAZR01005456">
    <property type="protein sequence ID" value="KKM99803.1"/>
    <property type="molecule type" value="Genomic_DNA"/>
</dbReference>
<name>A0A0F9M289_9ZZZZ</name>
<organism evidence="1">
    <name type="scientific">marine sediment metagenome</name>
    <dbReference type="NCBI Taxonomy" id="412755"/>
    <lineage>
        <taxon>unclassified sequences</taxon>
        <taxon>metagenomes</taxon>
        <taxon>ecological metagenomes</taxon>
    </lineage>
</organism>
<protein>
    <recommendedName>
        <fullName evidence="2">30S ribosomal protein S21</fullName>
    </recommendedName>
</protein>
<proteinExistence type="predicted"/>